<dbReference type="EMBL" id="JACWLN010000001">
    <property type="protein sequence ID" value="MBD1259139.1"/>
    <property type="molecule type" value="Genomic_DNA"/>
</dbReference>
<keyword evidence="1" id="KW-0812">Transmembrane</keyword>
<accession>A0A316E3R7</accession>
<comment type="caution">
    <text evidence="3">The sequence shown here is derived from an EMBL/GenBank/DDBJ whole genome shotgun (WGS) entry which is preliminary data.</text>
</comment>
<evidence type="ECO:0000313" key="5">
    <source>
        <dbReference type="Proteomes" id="UP000651837"/>
    </source>
</evidence>
<dbReference type="OrthoDB" id="187854at2"/>
<evidence type="ECO:0000313" key="2">
    <source>
        <dbReference type="EMBL" id="MBD1259139.1"/>
    </source>
</evidence>
<name>A0A316E3R7_9FLAO</name>
<proteinExistence type="predicted"/>
<keyword evidence="1" id="KW-1133">Transmembrane helix</keyword>
<keyword evidence="1" id="KW-0472">Membrane</keyword>
<sequence length="186" mass="20956">MKKLKWIFLAIVALVALVFLVGMPYMKEQTKKISPEITNTYTKNGMDLSINYSAPFKKGREVFGGLVPYDAVWRTGANEPTKFTTATAIKIIDKVLPAGTYSFWTVPGQNSWKVIFNSEIPDWGVTILSGGKETTRNLEADVLVVEVPSEQLATVQEQLSMIFEYDNQLYLALSWDQTKIRVPINK</sequence>
<organism evidence="3 4">
    <name type="scientific">Maribacter polysiphoniae</name>
    <dbReference type="NCBI Taxonomy" id="429344"/>
    <lineage>
        <taxon>Bacteria</taxon>
        <taxon>Pseudomonadati</taxon>
        <taxon>Bacteroidota</taxon>
        <taxon>Flavobacteriia</taxon>
        <taxon>Flavobacteriales</taxon>
        <taxon>Flavobacteriaceae</taxon>
        <taxon>Maribacter</taxon>
    </lineage>
</organism>
<dbReference type="Proteomes" id="UP000245667">
    <property type="component" value="Unassembled WGS sequence"/>
</dbReference>
<dbReference type="EMBL" id="QGGQ01000002">
    <property type="protein sequence ID" value="PWK24695.1"/>
    <property type="molecule type" value="Genomic_DNA"/>
</dbReference>
<reference evidence="2 5" key="2">
    <citation type="submission" date="2020-07" db="EMBL/GenBank/DDBJ databases">
        <title>The draft genome sequence of Maribacter polysiphoniae KCTC 22021.</title>
        <authorList>
            <person name="Mu L."/>
        </authorList>
    </citation>
    <scope>NUCLEOTIDE SEQUENCE [LARGE SCALE GENOMIC DNA]</scope>
    <source>
        <strain evidence="2 5">KCTC 22021</strain>
    </source>
</reference>
<evidence type="ECO:0000313" key="4">
    <source>
        <dbReference type="Proteomes" id="UP000245667"/>
    </source>
</evidence>
<protein>
    <submittedName>
        <fullName evidence="2">DUF2911 domain-containing protein</fullName>
    </submittedName>
</protein>
<reference evidence="3 4" key="1">
    <citation type="submission" date="2018-05" db="EMBL/GenBank/DDBJ databases">
        <title>Genomic Encyclopedia of Archaeal and Bacterial Type Strains, Phase II (KMG-II): from individual species to whole genera.</title>
        <authorList>
            <person name="Goeker M."/>
        </authorList>
    </citation>
    <scope>NUCLEOTIDE SEQUENCE [LARGE SCALE GENOMIC DNA]</scope>
    <source>
        <strain evidence="3 4">DSM 23514</strain>
    </source>
</reference>
<evidence type="ECO:0000256" key="1">
    <source>
        <dbReference type="SAM" id="Phobius"/>
    </source>
</evidence>
<dbReference type="Proteomes" id="UP000651837">
    <property type="component" value="Unassembled WGS sequence"/>
</dbReference>
<dbReference type="AlphaFoldDB" id="A0A316E3R7"/>
<feature type="transmembrane region" description="Helical" evidence="1">
    <location>
        <begin position="6"/>
        <end position="26"/>
    </location>
</feature>
<dbReference type="InterPro" id="IPR021314">
    <property type="entry name" value="DUF2911"/>
</dbReference>
<gene>
    <name evidence="2" type="ORF">HZY62_00945</name>
    <name evidence="3" type="ORF">LX92_01060</name>
</gene>
<keyword evidence="5" id="KW-1185">Reference proteome</keyword>
<evidence type="ECO:0000313" key="3">
    <source>
        <dbReference type="EMBL" id="PWK24695.1"/>
    </source>
</evidence>
<dbReference type="Pfam" id="PF11138">
    <property type="entry name" value="DUF2911"/>
    <property type="match status" value="1"/>
</dbReference>
<dbReference type="RefSeq" id="WP_109649243.1">
    <property type="nucleotide sequence ID" value="NZ_JACWLN010000001.1"/>
</dbReference>